<dbReference type="InterPro" id="IPR003313">
    <property type="entry name" value="AraC-bd"/>
</dbReference>
<feature type="domain" description="HTH araC/xylS-type" evidence="4">
    <location>
        <begin position="183"/>
        <end position="280"/>
    </location>
</feature>
<dbReference type="SMART" id="SM00342">
    <property type="entry name" value="HTH_ARAC"/>
    <property type="match status" value="1"/>
</dbReference>
<evidence type="ECO:0000313" key="5">
    <source>
        <dbReference type="EMBL" id="MBB6512698.1"/>
    </source>
</evidence>
<dbReference type="SUPFAM" id="SSF51215">
    <property type="entry name" value="Regulatory protein AraC"/>
    <property type="match status" value="1"/>
</dbReference>
<dbReference type="SUPFAM" id="SSF46689">
    <property type="entry name" value="Homeodomain-like"/>
    <property type="match status" value="2"/>
</dbReference>
<evidence type="ECO:0000313" key="6">
    <source>
        <dbReference type="Proteomes" id="UP000572212"/>
    </source>
</evidence>
<dbReference type="PROSITE" id="PS01124">
    <property type="entry name" value="HTH_ARAC_FAMILY_2"/>
    <property type="match status" value="1"/>
</dbReference>
<dbReference type="RefSeq" id="WP_184246390.1">
    <property type="nucleotide sequence ID" value="NZ_BAAACU010000028.1"/>
</dbReference>
<dbReference type="Gene3D" id="1.10.10.60">
    <property type="entry name" value="Homeodomain-like"/>
    <property type="match status" value="2"/>
</dbReference>
<sequence>MKSLDIFNNLSEQVMIRINSCSEVKHPNSWLERRQYKDYDVWCIQEGQVQITVQEETFLASEGDVVLFSPDVAYTATTTSKYCRFIFIHFDFSLGNHSRILDNFKLSGILKGAIIKNEKRLFLEAYEKYKRSEAMSQLHLKGSLTILIAKILELYGDNYYHGEFIPVTTTPKLANYNYLDKILPVFDYVENHLHQSISIRELAEIAGMSEKYFITYFKQSLGVTPGNYITQLKMNRARDLLYSKLYSIQEIASMLGYPDPYSFSKAFKKYYQVPPSKFVW</sequence>
<dbReference type="Pfam" id="PF12833">
    <property type="entry name" value="HTH_18"/>
    <property type="match status" value="1"/>
</dbReference>
<protein>
    <submittedName>
        <fullName evidence="5">AraC-like DNA-binding protein/cellobiose-specific phosphotransferase system component IIB</fullName>
    </submittedName>
</protein>
<keyword evidence="6" id="KW-1185">Reference proteome</keyword>
<dbReference type="InterPro" id="IPR037923">
    <property type="entry name" value="HTH-like"/>
</dbReference>
<reference evidence="5 6" key="1">
    <citation type="submission" date="2020-08" db="EMBL/GenBank/DDBJ databases">
        <title>Genomic Encyclopedia of Type Strains, Phase IV (KMG-IV): sequencing the most valuable type-strain genomes for metagenomic binning, comparative biology and taxonomic classification.</title>
        <authorList>
            <person name="Goeker M."/>
        </authorList>
    </citation>
    <scope>NUCLEOTIDE SEQUENCE [LARGE SCALE GENOMIC DNA]</scope>
    <source>
        <strain evidence="5 6">DSM 11805</strain>
    </source>
</reference>
<dbReference type="GO" id="GO:0003700">
    <property type="term" value="F:DNA-binding transcription factor activity"/>
    <property type="evidence" value="ECO:0007669"/>
    <property type="project" value="InterPro"/>
</dbReference>
<keyword evidence="3" id="KW-0804">Transcription</keyword>
<dbReference type="InterPro" id="IPR009057">
    <property type="entry name" value="Homeodomain-like_sf"/>
</dbReference>
<dbReference type="GO" id="GO:0043565">
    <property type="term" value="F:sequence-specific DNA binding"/>
    <property type="evidence" value="ECO:0007669"/>
    <property type="project" value="InterPro"/>
</dbReference>
<dbReference type="InterPro" id="IPR014710">
    <property type="entry name" value="RmlC-like_jellyroll"/>
</dbReference>
<keyword evidence="2 5" id="KW-0238">DNA-binding</keyword>
<gene>
    <name evidence="5" type="ORF">GGQ92_001484</name>
</gene>
<organism evidence="5 6">
    <name type="scientific">Gracilibacillus halotolerans</name>
    <dbReference type="NCBI Taxonomy" id="74386"/>
    <lineage>
        <taxon>Bacteria</taxon>
        <taxon>Bacillati</taxon>
        <taxon>Bacillota</taxon>
        <taxon>Bacilli</taxon>
        <taxon>Bacillales</taxon>
        <taxon>Bacillaceae</taxon>
        <taxon>Gracilibacillus</taxon>
    </lineage>
</organism>
<dbReference type="PANTHER" id="PTHR43280:SF31">
    <property type="entry name" value="TRANSCRIPTIONAL REGULATORY PROTEIN"/>
    <property type="match status" value="1"/>
</dbReference>
<keyword evidence="5" id="KW-0808">Transferase</keyword>
<dbReference type="Pfam" id="PF02311">
    <property type="entry name" value="AraC_binding"/>
    <property type="match status" value="1"/>
</dbReference>
<name>A0A841RPX1_9BACI</name>
<dbReference type="AlphaFoldDB" id="A0A841RPX1"/>
<evidence type="ECO:0000256" key="2">
    <source>
        <dbReference type="ARBA" id="ARBA00023125"/>
    </source>
</evidence>
<evidence type="ECO:0000256" key="3">
    <source>
        <dbReference type="ARBA" id="ARBA00023163"/>
    </source>
</evidence>
<dbReference type="InterPro" id="IPR018060">
    <property type="entry name" value="HTH_AraC"/>
</dbReference>
<dbReference type="PROSITE" id="PS00041">
    <property type="entry name" value="HTH_ARAC_FAMILY_1"/>
    <property type="match status" value="1"/>
</dbReference>
<proteinExistence type="predicted"/>
<dbReference type="EMBL" id="JACHON010000004">
    <property type="protein sequence ID" value="MBB6512698.1"/>
    <property type="molecule type" value="Genomic_DNA"/>
</dbReference>
<dbReference type="GO" id="GO:0016740">
    <property type="term" value="F:transferase activity"/>
    <property type="evidence" value="ECO:0007669"/>
    <property type="project" value="UniProtKB-KW"/>
</dbReference>
<dbReference type="InterPro" id="IPR018062">
    <property type="entry name" value="HTH_AraC-typ_CS"/>
</dbReference>
<dbReference type="Gene3D" id="2.60.120.10">
    <property type="entry name" value="Jelly Rolls"/>
    <property type="match status" value="1"/>
</dbReference>
<dbReference type="PANTHER" id="PTHR43280">
    <property type="entry name" value="ARAC-FAMILY TRANSCRIPTIONAL REGULATOR"/>
    <property type="match status" value="1"/>
</dbReference>
<dbReference type="Proteomes" id="UP000572212">
    <property type="component" value="Unassembled WGS sequence"/>
</dbReference>
<comment type="caution">
    <text evidence="5">The sequence shown here is derived from an EMBL/GenBank/DDBJ whole genome shotgun (WGS) entry which is preliminary data.</text>
</comment>
<evidence type="ECO:0000259" key="4">
    <source>
        <dbReference type="PROSITE" id="PS01124"/>
    </source>
</evidence>
<keyword evidence="1" id="KW-0805">Transcription regulation</keyword>
<evidence type="ECO:0000256" key="1">
    <source>
        <dbReference type="ARBA" id="ARBA00023015"/>
    </source>
</evidence>
<accession>A0A841RPX1</accession>